<evidence type="ECO:0000256" key="1">
    <source>
        <dbReference type="SAM" id="MobiDB-lite"/>
    </source>
</evidence>
<feature type="compositionally biased region" description="Low complexity" evidence="1">
    <location>
        <begin position="282"/>
        <end position="294"/>
    </location>
</feature>
<feature type="region of interest" description="Disordered" evidence="1">
    <location>
        <begin position="125"/>
        <end position="215"/>
    </location>
</feature>
<comment type="caution">
    <text evidence="2">The sequence shown here is derived from an EMBL/GenBank/DDBJ whole genome shotgun (WGS) entry which is preliminary data.</text>
</comment>
<dbReference type="PANTHER" id="PTHR33095:SF81">
    <property type="entry name" value="OS07G0619500 PROTEIN"/>
    <property type="match status" value="1"/>
</dbReference>
<organism evidence="2 3">
    <name type="scientific">Dillenia turbinata</name>
    <dbReference type="NCBI Taxonomy" id="194707"/>
    <lineage>
        <taxon>Eukaryota</taxon>
        <taxon>Viridiplantae</taxon>
        <taxon>Streptophyta</taxon>
        <taxon>Embryophyta</taxon>
        <taxon>Tracheophyta</taxon>
        <taxon>Spermatophyta</taxon>
        <taxon>Magnoliopsida</taxon>
        <taxon>eudicotyledons</taxon>
        <taxon>Gunneridae</taxon>
        <taxon>Pentapetalae</taxon>
        <taxon>Dilleniales</taxon>
        <taxon>Dilleniaceae</taxon>
        <taxon>Dillenia</taxon>
    </lineage>
</organism>
<evidence type="ECO:0000313" key="2">
    <source>
        <dbReference type="EMBL" id="KAK6946144.1"/>
    </source>
</evidence>
<keyword evidence="3" id="KW-1185">Reference proteome</keyword>
<feature type="region of interest" description="Disordered" evidence="1">
    <location>
        <begin position="270"/>
        <end position="301"/>
    </location>
</feature>
<evidence type="ECO:0000313" key="3">
    <source>
        <dbReference type="Proteomes" id="UP001370490"/>
    </source>
</evidence>
<accession>A0AAN8WAH2</accession>
<dbReference type="Proteomes" id="UP001370490">
    <property type="component" value="Unassembled WGS sequence"/>
</dbReference>
<sequence length="357" mass="39955">MEMEVVVPVAAVDFNFDSGCSTPYISAPSSPQRFGNFFFSAPTSPTSRSSSSVSSLFRHNRHSSDLSLASTAANVPFSWEEIPGTPKSNNSHYKTEDDFAFDFSGNLNLDKPPLLSAADELFDGGKIKPLKPPPGIDSPKSPKKKSNSPRNKKDLDPFEIALNHSREELERKTRARDQSVKPSRKISRSHSPLRDSDVILETENQKPQKLNSFNSNNSNSWNWNWNWNWNWISGGYRKWKLRDLLLFRSASESRARTSGELLRKHSLLSSKRSSGGEDVKNSSFRSTDSSGSISTRRRSGPVSAHELHYTLNRAVSEEMRKKTFLPYKQGLLGCLGFNPAVHELSKSFGSVTRGQNV</sequence>
<name>A0AAN8WAH2_9MAGN</name>
<dbReference type="InterPro" id="IPR012442">
    <property type="entry name" value="DUF1645_plant"/>
</dbReference>
<reference evidence="2 3" key="1">
    <citation type="submission" date="2023-12" db="EMBL/GenBank/DDBJ databases">
        <title>A high-quality genome assembly for Dillenia turbinata (Dilleniales).</title>
        <authorList>
            <person name="Chanderbali A."/>
        </authorList>
    </citation>
    <scope>NUCLEOTIDE SEQUENCE [LARGE SCALE GENOMIC DNA]</scope>
    <source>
        <strain evidence="2">LSX21</strain>
        <tissue evidence="2">Leaf</tissue>
    </source>
</reference>
<dbReference type="EMBL" id="JBAMMX010000002">
    <property type="protein sequence ID" value="KAK6946144.1"/>
    <property type="molecule type" value="Genomic_DNA"/>
</dbReference>
<proteinExistence type="predicted"/>
<gene>
    <name evidence="2" type="ORF">RJ641_013688</name>
</gene>
<protein>
    <submittedName>
        <fullName evidence="2">Uncharacterized protein</fullName>
    </submittedName>
</protein>
<dbReference type="PANTHER" id="PTHR33095">
    <property type="entry name" value="OS07G0619500 PROTEIN"/>
    <property type="match status" value="1"/>
</dbReference>
<dbReference type="Pfam" id="PF07816">
    <property type="entry name" value="DUF1645"/>
    <property type="match status" value="1"/>
</dbReference>
<feature type="compositionally biased region" description="Basic and acidic residues" evidence="1">
    <location>
        <begin position="164"/>
        <end position="179"/>
    </location>
</feature>
<dbReference type="AlphaFoldDB" id="A0AAN8WAH2"/>